<dbReference type="EMBL" id="UHDP01000002">
    <property type="protein sequence ID" value="SUM44805.1"/>
    <property type="molecule type" value="Genomic_DNA"/>
</dbReference>
<reference evidence="4 6" key="1">
    <citation type="submission" date="2018-06" db="EMBL/GenBank/DDBJ databases">
        <authorList>
            <consortium name="Pathogen Informatics"/>
            <person name="Doyle S."/>
        </authorList>
    </citation>
    <scope>NUCLEOTIDE SEQUENCE [LARGE SCALE GENOMIC DNA]</scope>
    <source>
        <strain evidence="6">NCTC 11048</strain>
        <strain evidence="4">NCTC11048</strain>
    </source>
</reference>
<dbReference type="AlphaFoldDB" id="A0A380G1D6"/>
<dbReference type="OrthoDB" id="1956935at2"/>
<dbReference type="RefSeq" id="WP_019168964.1">
    <property type="nucleotide sequence ID" value="NZ_CAIB01000193.1"/>
</dbReference>
<dbReference type="EMBL" id="UHDP01000002">
    <property type="protein sequence ID" value="SUM44829.1"/>
    <property type="molecule type" value="Genomic_DNA"/>
</dbReference>
<dbReference type="Proteomes" id="UP000255549">
    <property type="component" value="Unassembled WGS sequence"/>
</dbReference>
<evidence type="ECO:0000313" key="6">
    <source>
        <dbReference type="Proteomes" id="UP000255549"/>
    </source>
</evidence>
<proteinExistence type="predicted"/>
<evidence type="ECO:0000313" key="4">
    <source>
        <dbReference type="EMBL" id="SUM44805.1"/>
    </source>
</evidence>
<evidence type="ECO:0000313" key="2">
    <source>
        <dbReference type="EMBL" id="SUM43488.1"/>
    </source>
</evidence>
<evidence type="ECO:0000313" key="1">
    <source>
        <dbReference type="EMBL" id="SUM43462.1"/>
    </source>
</evidence>
<name>A0A380G1D6_STAIN</name>
<dbReference type="EMBL" id="UHDP01000001">
    <property type="protein sequence ID" value="SUM43488.1"/>
    <property type="molecule type" value="Genomic_DNA"/>
</dbReference>
<dbReference type="EMBL" id="UHDP01000001">
    <property type="protein sequence ID" value="SUM43462.1"/>
    <property type="molecule type" value="Genomic_DNA"/>
</dbReference>
<evidence type="ECO:0000313" key="5">
    <source>
        <dbReference type="EMBL" id="SUM44829.1"/>
    </source>
</evidence>
<gene>
    <name evidence="1" type="ORF">NCTC11048_00004</name>
    <name evidence="2" type="ORF">NCTC11048_00014</name>
    <name evidence="3" type="ORF">NCTC11048_00186</name>
    <name evidence="4" type="ORF">NCTC11048_00210</name>
    <name evidence="5" type="ORF">NCTC11048_00221</name>
</gene>
<accession>A0A380G1D6</accession>
<organism evidence="4 6">
    <name type="scientific">Staphylococcus intermedius NCTC 11048</name>
    <dbReference type="NCBI Taxonomy" id="1141106"/>
    <lineage>
        <taxon>Bacteria</taxon>
        <taxon>Bacillati</taxon>
        <taxon>Bacillota</taxon>
        <taxon>Bacilli</taxon>
        <taxon>Bacillales</taxon>
        <taxon>Staphylococcaceae</taxon>
        <taxon>Staphylococcus</taxon>
        <taxon>Staphylococcus intermedius group</taxon>
    </lineage>
</organism>
<protein>
    <submittedName>
        <fullName evidence="4">Uncharacterized protein</fullName>
    </submittedName>
</protein>
<dbReference type="EMBL" id="UHDP01000001">
    <property type="protein sequence ID" value="SUM43874.1"/>
    <property type="molecule type" value="Genomic_DNA"/>
</dbReference>
<keyword evidence="6" id="KW-1185">Reference proteome</keyword>
<evidence type="ECO:0000313" key="3">
    <source>
        <dbReference type="EMBL" id="SUM43874.1"/>
    </source>
</evidence>
<sequence>MIMLAGDIAKKIRKDLKEVLGYNRNHVSVTKHGENAVLVKVKDKEINKEEIKEFAKHYESVHQDEVTGEILSGGNTFVFVQ</sequence>